<dbReference type="AlphaFoldDB" id="A0A847RTC3"/>
<comment type="caution">
    <text evidence="4">The sequence shown here is derived from an EMBL/GenBank/DDBJ whole genome shotgun (WGS) entry which is preliminary data.</text>
</comment>
<dbReference type="Pfam" id="PF13827">
    <property type="entry name" value="DUF4189"/>
    <property type="match status" value="1"/>
</dbReference>
<proteinExistence type="predicted"/>
<evidence type="ECO:0000313" key="4">
    <source>
        <dbReference type="EMBL" id="NLR74460.1"/>
    </source>
</evidence>
<reference evidence="4 5" key="1">
    <citation type="submission" date="2020-04" db="EMBL/GenBank/DDBJ databases">
        <title>Draft genome of Leeia sp. IMCC25680.</title>
        <authorList>
            <person name="Song J."/>
            <person name="Cho J.-C."/>
        </authorList>
    </citation>
    <scope>NUCLEOTIDE SEQUENCE [LARGE SCALE GENOMIC DNA]</scope>
    <source>
        <strain evidence="4 5">IMCC25680</strain>
    </source>
</reference>
<gene>
    <name evidence="4" type="ORF">HF682_04750</name>
</gene>
<feature type="domain" description="DUF4189" evidence="3">
    <location>
        <begin position="87"/>
        <end position="180"/>
    </location>
</feature>
<evidence type="ECO:0000256" key="2">
    <source>
        <dbReference type="SAM" id="SignalP"/>
    </source>
</evidence>
<sequence>MPRSLSVTAFLVLSLVWSLQAHACPPGQYPLGGGNAGWSGCAPIYDPQGNVPGTPEWNSRVNGAGRQGNTPQAAPPPGPTGYWQRRYSAIAWARDAKGAPSYAYGLDWSSQEEAEREAMAACNEAQLKECRIGFSFYNGFVAIARAPNGGLSGGSAAEAHEVKQDVLKRCQQEYQQPCKLEFLRGIPARWVVPGVN</sequence>
<evidence type="ECO:0000259" key="3">
    <source>
        <dbReference type="Pfam" id="PF13827"/>
    </source>
</evidence>
<dbReference type="Proteomes" id="UP000587991">
    <property type="component" value="Unassembled WGS sequence"/>
</dbReference>
<dbReference type="InterPro" id="IPR025240">
    <property type="entry name" value="DUF4189"/>
</dbReference>
<evidence type="ECO:0000256" key="1">
    <source>
        <dbReference type="SAM" id="MobiDB-lite"/>
    </source>
</evidence>
<keyword evidence="5" id="KW-1185">Reference proteome</keyword>
<organism evidence="4 5">
    <name type="scientific">Leeia aquatica</name>
    <dbReference type="NCBI Taxonomy" id="2725557"/>
    <lineage>
        <taxon>Bacteria</taxon>
        <taxon>Pseudomonadati</taxon>
        <taxon>Pseudomonadota</taxon>
        <taxon>Betaproteobacteria</taxon>
        <taxon>Neisseriales</taxon>
        <taxon>Leeiaceae</taxon>
        <taxon>Leeia</taxon>
    </lineage>
</organism>
<name>A0A847RTC3_9NEIS</name>
<protein>
    <submittedName>
        <fullName evidence="4">DUF4189 domain-containing protein</fullName>
    </submittedName>
</protein>
<feature type="signal peptide" evidence="2">
    <location>
        <begin position="1"/>
        <end position="23"/>
    </location>
</feature>
<feature type="chain" id="PRO_5032434956" evidence="2">
    <location>
        <begin position="24"/>
        <end position="196"/>
    </location>
</feature>
<evidence type="ECO:0000313" key="5">
    <source>
        <dbReference type="Proteomes" id="UP000587991"/>
    </source>
</evidence>
<dbReference type="EMBL" id="JABAIM010000001">
    <property type="protein sequence ID" value="NLR74460.1"/>
    <property type="molecule type" value="Genomic_DNA"/>
</dbReference>
<accession>A0A847RTC3</accession>
<keyword evidence="2" id="KW-0732">Signal</keyword>
<dbReference type="RefSeq" id="WP_168876074.1">
    <property type="nucleotide sequence ID" value="NZ_JABAIM010000001.1"/>
</dbReference>
<feature type="region of interest" description="Disordered" evidence="1">
    <location>
        <begin position="52"/>
        <end position="80"/>
    </location>
</feature>